<keyword evidence="15" id="KW-1185">Reference proteome</keyword>
<dbReference type="Pfam" id="PF01223">
    <property type="entry name" value="Endonuclease_NS"/>
    <property type="match status" value="1"/>
</dbReference>
<gene>
    <name evidence="14" type="ORF">HCG48_18225</name>
</gene>
<evidence type="ECO:0000256" key="2">
    <source>
        <dbReference type="ARBA" id="ARBA00010052"/>
    </source>
</evidence>
<evidence type="ECO:0000256" key="6">
    <source>
        <dbReference type="ARBA" id="ARBA00022801"/>
    </source>
</evidence>
<keyword evidence="4 9" id="KW-0479">Metal-binding</keyword>
<keyword evidence="3 10" id="KW-0540">Nuclease</keyword>
<dbReference type="AlphaFoldDB" id="A0A6H1U619"/>
<evidence type="ECO:0000256" key="5">
    <source>
        <dbReference type="ARBA" id="ARBA00022759"/>
    </source>
</evidence>
<comment type="similarity">
    <text evidence="2 10">Belongs to the DNA/RNA non-specific endonuclease family.</text>
</comment>
<evidence type="ECO:0000256" key="7">
    <source>
        <dbReference type="ARBA" id="ARBA00022842"/>
    </source>
</evidence>
<evidence type="ECO:0000313" key="14">
    <source>
        <dbReference type="EMBL" id="QIZ73817.1"/>
    </source>
</evidence>
<evidence type="ECO:0000259" key="13">
    <source>
        <dbReference type="SMART" id="SM00892"/>
    </source>
</evidence>
<keyword evidence="5 10" id="KW-0255">Endonuclease</keyword>
<dbReference type="SMART" id="SM00477">
    <property type="entry name" value="NUC"/>
    <property type="match status" value="1"/>
</dbReference>
<dbReference type="InterPro" id="IPR020821">
    <property type="entry name" value="ENPP1-3/EXOG-like_nuc-like"/>
</dbReference>
<dbReference type="Proteomes" id="UP000500857">
    <property type="component" value="Chromosome"/>
</dbReference>
<reference evidence="14 15" key="1">
    <citation type="submission" date="2020-04" db="EMBL/GenBank/DDBJ databases">
        <authorList>
            <person name="Basu S."/>
            <person name="Maruthanayagam V."/>
            <person name="Chakraborty S."/>
            <person name="Pramanik A."/>
            <person name="Mukherjee J."/>
            <person name="Brink B."/>
        </authorList>
    </citation>
    <scope>NUCLEOTIDE SEQUENCE [LARGE SCALE GENOMIC DNA]</scope>
    <source>
        <strain evidence="14 15">AP17</strain>
    </source>
</reference>
<dbReference type="InterPro" id="IPR044925">
    <property type="entry name" value="His-Me_finger_sf"/>
</dbReference>
<evidence type="ECO:0000256" key="9">
    <source>
        <dbReference type="PIRSR" id="PIRSR640255-2"/>
    </source>
</evidence>
<feature type="domain" description="DNA/RNA non-specific endonuclease/pyrophosphatase/phosphodiesterase" evidence="13">
    <location>
        <begin position="73"/>
        <end position="276"/>
    </location>
</feature>
<dbReference type="InterPro" id="IPR018524">
    <property type="entry name" value="DNA/RNA_endonuclease_AS"/>
</dbReference>
<accession>A0A6H1U619</accession>
<feature type="compositionally biased region" description="Basic and acidic residues" evidence="11">
    <location>
        <begin position="131"/>
        <end position="148"/>
    </location>
</feature>
<dbReference type="PROSITE" id="PS01070">
    <property type="entry name" value="NUCLEASE_NON_SPEC"/>
    <property type="match status" value="1"/>
</dbReference>
<dbReference type="InterPro" id="IPR044929">
    <property type="entry name" value="DNA/RNA_non-sp_Endonuclease_sf"/>
</dbReference>
<dbReference type="EC" id="3.1.30.-" evidence="10"/>
<keyword evidence="6 10" id="KW-0378">Hydrolase</keyword>
<feature type="active site" description="Proton acceptor" evidence="8">
    <location>
        <position position="136"/>
    </location>
</feature>
<organism evidence="14 15">
    <name type="scientific">Oxynema aestuarii AP17</name>
    <dbReference type="NCBI Taxonomy" id="2064643"/>
    <lineage>
        <taxon>Bacteria</taxon>
        <taxon>Bacillati</taxon>
        <taxon>Cyanobacteriota</taxon>
        <taxon>Cyanophyceae</taxon>
        <taxon>Oscillatoriophycideae</taxon>
        <taxon>Oscillatoriales</taxon>
        <taxon>Oscillatoriaceae</taxon>
        <taxon>Oxynema</taxon>
        <taxon>Oxynema aestuarii</taxon>
    </lineage>
</organism>
<evidence type="ECO:0000313" key="15">
    <source>
        <dbReference type="Proteomes" id="UP000500857"/>
    </source>
</evidence>
<evidence type="ECO:0000256" key="4">
    <source>
        <dbReference type="ARBA" id="ARBA00022723"/>
    </source>
</evidence>
<dbReference type="KEGG" id="oxy:HCG48_18225"/>
<dbReference type="InterPro" id="IPR001604">
    <property type="entry name" value="Endo_G_ENPP1-like_dom"/>
</dbReference>
<dbReference type="SUPFAM" id="SSF54060">
    <property type="entry name" value="His-Me finger endonucleases"/>
    <property type="match status" value="1"/>
</dbReference>
<feature type="binding site" evidence="9">
    <location>
        <position position="167"/>
    </location>
    <ligand>
        <name>Mg(2+)</name>
        <dbReference type="ChEBI" id="CHEBI:18420"/>
        <note>catalytic</note>
    </ligand>
</feature>
<evidence type="ECO:0000256" key="3">
    <source>
        <dbReference type="ARBA" id="ARBA00022722"/>
    </source>
</evidence>
<feature type="compositionally biased region" description="Polar residues" evidence="11">
    <location>
        <begin position="149"/>
        <end position="160"/>
    </location>
</feature>
<dbReference type="SMART" id="SM00892">
    <property type="entry name" value="Endonuclease_NS"/>
    <property type="match status" value="1"/>
</dbReference>
<sequence length="288" mass="31892">MRSPKTGTCECPYDLTSSGAECGGRSAYSRGGGDRPLCYVSDRTGGSSGGALVLGNPSRATSNPGNADNYLIEKSQYTLSYNRSKGTANWASWQLNSSWLGNVDRQDDFRPDDTLPDGFYQVKPTDYTRTGYDRGHIVPSADRTRSKSDNSSTFVMTNMMPQSPANNREIWRELEEYARRLVRQGKELYIIAGPQGRVKTIAEGKVTVPRYTWKIIVVLDRPGTGLSGIKPTTRAIAVRIPNDESVANRDWRQYRVSIDALEKLTGFDFLSNVPKSTQDAIEAGVDRL</sequence>
<dbReference type="EMBL" id="CP051167">
    <property type="protein sequence ID" value="QIZ73817.1"/>
    <property type="molecule type" value="Genomic_DNA"/>
</dbReference>
<feature type="domain" description="ENPP1-3/EXOG-like endonuclease/phosphodiesterase" evidence="12">
    <location>
        <begin position="74"/>
        <end position="276"/>
    </location>
</feature>
<evidence type="ECO:0000256" key="11">
    <source>
        <dbReference type="SAM" id="MobiDB-lite"/>
    </source>
</evidence>
<dbReference type="GO" id="GO:0046872">
    <property type="term" value="F:metal ion binding"/>
    <property type="evidence" value="ECO:0007669"/>
    <property type="project" value="UniProtKB-KW"/>
</dbReference>
<protein>
    <recommendedName>
        <fullName evidence="10">Endonuclease</fullName>
        <ecNumber evidence="10">3.1.30.-</ecNumber>
    </recommendedName>
</protein>
<dbReference type="PANTHER" id="PTHR13966">
    <property type="entry name" value="ENDONUCLEASE RELATED"/>
    <property type="match status" value="1"/>
</dbReference>
<evidence type="ECO:0000256" key="1">
    <source>
        <dbReference type="ARBA" id="ARBA00001946"/>
    </source>
</evidence>
<dbReference type="PANTHER" id="PTHR13966:SF5">
    <property type="entry name" value="ENDONUCLEASE G, MITOCHONDRIAL"/>
    <property type="match status" value="1"/>
</dbReference>
<comment type="cofactor">
    <cofactor evidence="1 10">
        <name>Mg(2+)</name>
        <dbReference type="ChEBI" id="CHEBI:18420"/>
    </cofactor>
</comment>
<dbReference type="GO" id="GO:0004519">
    <property type="term" value="F:endonuclease activity"/>
    <property type="evidence" value="ECO:0007669"/>
    <property type="project" value="UniProtKB-UniRule"/>
</dbReference>
<proteinExistence type="inferred from homology"/>
<feature type="region of interest" description="Disordered" evidence="11">
    <location>
        <begin position="131"/>
        <end position="160"/>
    </location>
</feature>
<evidence type="ECO:0000259" key="12">
    <source>
        <dbReference type="SMART" id="SM00477"/>
    </source>
</evidence>
<dbReference type="CDD" id="cd00091">
    <property type="entry name" value="NUC"/>
    <property type="match status" value="1"/>
</dbReference>
<keyword evidence="7" id="KW-0460">Magnesium</keyword>
<dbReference type="GO" id="GO:0016787">
    <property type="term" value="F:hydrolase activity"/>
    <property type="evidence" value="ECO:0007669"/>
    <property type="project" value="UniProtKB-KW"/>
</dbReference>
<evidence type="ECO:0000256" key="8">
    <source>
        <dbReference type="PIRSR" id="PIRSR640255-1"/>
    </source>
</evidence>
<dbReference type="GO" id="GO:0003676">
    <property type="term" value="F:nucleic acid binding"/>
    <property type="evidence" value="ECO:0007669"/>
    <property type="project" value="InterPro"/>
</dbReference>
<dbReference type="Gene3D" id="3.40.570.10">
    <property type="entry name" value="Extracellular Endonuclease, subunit A"/>
    <property type="match status" value="1"/>
</dbReference>
<dbReference type="InterPro" id="IPR040255">
    <property type="entry name" value="Non-specific_endonuclease"/>
</dbReference>
<evidence type="ECO:0000256" key="10">
    <source>
        <dbReference type="RuleBase" id="RU366055"/>
    </source>
</evidence>
<name>A0A6H1U619_9CYAN</name>